<keyword evidence="2" id="KW-1185">Reference proteome</keyword>
<evidence type="ECO:0000313" key="1">
    <source>
        <dbReference type="EMBL" id="MCC2165496.1"/>
    </source>
</evidence>
<dbReference type="Proteomes" id="UP001198962">
    <property type="component" value="Unassembled WGS sequence"/>
</dbReference>
<accession>A0AAE3DLY3</accession>
<gene>
    <name evidence="1" type="ORF">LKD32_11545</name>
</gene>
<organism evidence="1 2">
    <name type="scientific">Brotaphodocola catenula</name>
    <dbReference type="NCBI Taxonomy" id="2885361"/>
    <lineage>
        <taxon>Bacteria</taxon>
        <taxon>Bacillati</taxon>
        <taxon>Bacillota</taxon>
        <taxon>Clostridia</taxon>
        <taxon>Lachnospirales</taxon>
        <taxon>Lachnospiraceae</taxon>
        <taxon>Brotaphodocola</taxon>
    </lineage>
</organism>
<comment type="caution">
    <text evidence="1">The sequence shown here is derived from an EMBL/GenBank/DDBJ whole genome shotgun (WGS) entry which is preliminary data.</text>
</comment>
<evidence type="ECO:0000313" key="2">
    <source>
        <dbReference type="Proteomes" id="UP001198962"/>
    </source>
</evidence>
<reference evidence="1" key="1">
    <citation type="submission" date="2021-10" db="EMBL/GenBank/DDBJ databases">
        <title>Anaerobic single-cell dispensing facilitates the cultivation of human gut bacteria.</title>
        <authorList>
            <person name="Afrizal A."/>
        </authorList>
    </citation>
    <scope>NUCLEOTIDE SEQUENCE</scope>
    <source>
        <strain evidence="1">CLA-AA-H274</strain>
    </source>
</reference>
<dbReference type="EMBL" id="JAJEPU010000038">
    <property type="protein sequence ID" value="MCC2165496.1"/>
    <property type="molecule type" value="Genomic_DNA"/>
</dbReference>
<protein>
    <submittedName>
        <fullName evidence="1">Uncharacterized protein</fullName>
    </submittedName>
</protein>
<dbReference type="AlphaFoldDB" id="A0AAE3DLY3"/>
<name>A0AAE3DLY3_9FIRM</name>
<proteinExistence type="predicted"/>
<sequence length="63" mass="7457">MYDSHIFCKEYKDLKDQIVDIVNGDIEDYDIEALAEHIQELYDNGEMSSSQYDDLMSYIQDLQ</sequence>
<dbReference type="RefSeq" id="WP_308451788.1">
    <property type="nucleotide sequence ID" value="NZ_JAJEPU010000038.1"/>
</dbReference>